<proteinExistence type="predicted"/>
<evidence type="ECO:0000313" key="2">
    <source>
        <dbReference type="Proteomes" id="UP000272051"/>
    </source>
</evidence>
<dbReference type="SUPFAM" id="SSF50249">
    <property type="entry name" value="Nucleic acid-binding proteins"/>
    <property type="match status" value="1"/>
</dbReference>
<comment type="caution">
    <text evidence="1">The sequence shown here is derived from an EMBL/GenBank/DDBJ whole genome shotgun (WGS) entry which is preliminary data.</text>
</comment>
<organism evidence="1 2">
    <name type="scientific">Thermoproteota archaeon</name>
    <dbReference type="NCBI Taxonomy" id="2056631"/>
    <lineage>
        <taxon>Archaea</taxon>
        <taxon>Thermoproteota</taxon>
    </lineage>
</organism>
<sequence>MCEIMPMEDKFDDYVEALAEALNTSKEKVLELVEEKKRELGYLVNDDVAVRLVAKEAGIELSTKKRGFKLQICDLKPGMVNVNVGGIIKDVEGVSQVGNELKMRLKICDETGEAYVILTVKNLEEAEIYKPGKYLYITSGLVKEGPHDSVEVKIGKSGKISVKDVLEEARCLLKGVIVRSFDPIEYEKGKVASALLRCDDGKLARLLVWGFDAKLEVGDVVEIYDVDVRTKKVSANVLEVHVNDLRALKVVAHEKVQPLIKKVRLCELKGDEKDIAVEGVVEEVFRGNVYSKVILRDGEVSLPIIFWKKSPDLLDKLGRGHKVLIDGCKVKHSRNGLELHVMRWSKVRVL</sequence>
<dbReference type="Gene3D" id="2.40.50.140">
    <property type="entry name" value="Nucleic acid-binding proteins"/>
    <property type="match status" value="3"/>
</dbReference>
<accession>A0A497EQU9</accession>
<dbReference type="EMBL" id="QMQX01000227">
    <property type="protein sequence ID" value="RLE49080.1"/>
    <property type="molecule type" value="Genomic_DNA"/>
</dbReference>
<gene>
    <name evidence="1" type="ORF">DRJ33_08550</name>
</gene>
<protein>
    <recommendedName>
        <fullName evidence="3">OB domain-containing protein</fullName>
    </recommendedName>
</protein>
<dbReference type="Proteomes" id="UP000272051">
    <property type="component" value="Unassembled WGS sequence"/>
</dbReference>
<name>A0A497EQU9_9CREN</name>
<evidence type="ECO:0000313" key="1">
    <source>
        <dbReference type="EMBL" id="RLE49080.1"/>
    </source>
</evidence>
<dbReference type="AlphaFoldDB" id="A0A497EQU9"/>
<dbReference type="InterPro" id="IPR012340">
    <property type="entry name" value="NA-bd_OB-fold"/>
</dbReference>
<evidence type="ECO:0008006" key="3">
    <source>
        <dbReference type="Google" id="ProtNLM"/>
    </source>
</evidence>
<reference evidence="1 2" key="1">
    <citation type="submission" date="2018-06" db="EMBL/GenBank/DDBJ databases">
        <title>Extensive metabolic versatility and redundancy in microbially diverse, dynamic hydrothermal sediments.</title>
        <authorList>
            <person name="Dombrowski N."/>
            <person name="Teske A."/>
            <person name="Baker B.J."/>
        </authorList>
    </citation>
    <scope>NUCLEOTIDE SEQUENCE [LARGE SCALE GENOMIC DNA]</scope>
    <source>
        <strain evidence="1">B34_G17</strain>
    </source>
</reference>